<organism evidence="2 3">
    <name type="scientific">Oryza glaberrima</name>
    <name type="common">African rice</name>
    <dbReference type="NCBI Taxonomy" id="4538"/>
    <lineage>
        <taxon>Eukaryota</taxon>
        <taxon>Viridiplantae</taxon>
        <taxon>Streptophyta</taxon>
        <taxon>Embryophyta</taxon>
        <taxon>Tracheophyta</taxon>
        <taxon>Spermatophyta</taxon>
        <taxon>Magnoliopsida</taxon>
        <taxon>Liliopsida</taxon>
        <taxon>Poales</taxon>
        <taxon>Poaceae</taxon>
        <taxon>BOP clade</taxon>
        <taxon>Oryzoideae</taxon>
        <taxon>Oryzeae</taxon>
        <taxon>Oryzinae</taxon>
        <taxon>Oryza</taxon>
    </lineage>
</organism>
<protein>
    <submittedName>
        <fullName evidence="2">Uncharacterized protein</fullName>
    </submittedName>
</protein>
<feature type="region of interest" description="Disordered" evidence="1">
    <location>
        <begin position="1"/>
        <end position="85"/>
    </location>
</feature>
<keyword evidence="3" id="KW-1185">Reference proteome</keyword>
<dbReference type="EnsemblPlants" id="ORGLA09G0015000.1">
    <property type="protein sequence ID" value="ORGLA09G0015000.1"/>
    <property type="gene ID" value="ORGLA09G0015000"/>
</dbReference>
<feature type="compositionally biased region" description="Basic and acidic residues" evidence="1">
    <location>
        <begin position="68"/>
        <end position="80"/>
    </location>
</feature>
<evidence type="ECO:0000256" key="1">
    <source>
        <dbReference type="SAM" id="MobiDB-lite"/>
    </source>
</evidence>
<dbReference type="Gramene" id="ORGLA09G0015000.1">
    <property type="protein sequence ID" value="ORGLA09G0015000.1"/>
    <property type="gene ID" value="ORGLA09G0015000"/>
</dbReference>
<evidence type="ECO:0000313" key="3">
    <source>
        <dbReference type="Proteomes" id="UP000007306"/>
    </source>
</evidence>
<reference evidence="2" key="1">
    <citation type="submission" date="2015-06" db="UniProtKB">
        <authorList>
            <consortium name="EnsemblPlants"/>
        </authorList>
    </citation>
    <scope>IDENTIFICATION</scope>
</reference>
<sequence length="113" mass="11801">MLLPSATNAAPARPGRRGGGAGGSGEGEKEAPPPLSSISAEPRRQLGSLARRRPPPTSCCPAPHRTTRPGEQERGGERWRRAPLPPSLRLPRVRRSCGGVAEKKEAAVVGIGS</sequence>
<name>I1QM71_ORYGL</name>
<evidence type="ECO:0000313" key="2">
    <source>
        <dbReference type="EnsemblPlants" id="ORGLA09G0015000.1"/>
    </source>
</evidence>
<accession>I1QM71</accession>
<dbReference type="Proteomes" id="UP000007306">
    <property type="component" value="Chromosome 9"/>
</dbReference>
<dbReference type="AlphaFoldDB" id="I1QM71"/>
<proteinExistence type="predicted"/>
<dbReference type="HOGENOM" id="CLU_2137413_0_0_1"/>
<reference evidence="2 3" key="2">
    <citation type="submission" date="2018-04" db="EMBL/GenBank/DDBJ databases">
        <title>OglaRS2 (Oryza glaberrima Reference Sequence Version 2).</title>
        <authorList>
            <person name="Zhang J."/>
            <person name="Kudrna D."/>
            <person name="Lee S."/>
            <person name="Talag J."/>
            <person name="Rajasekar S."/>
            <person name="Wing R.A."/>
        </authorList>
    </citation>
    <scope>NUCLEOTIDE SEQUENCE [LARGE SCALE GENOMIC DNA]</scope>
    <source>
        <strain evidence="2 3">cv. IRGC 96717</strain>
    </source>
</reference>